<proteinExistence type="predicted"/>
<dbReference type="AlphaFoldDB" id="A0AA36M8H8"/>
<feature type="transmembrane region" description="Helical" evidence="1">
    <location>
        <begin position="12"/>
        <end position="31"/>
    </location>
</feature>
<sequence length="136" mass="15272">MEIFTDNFFIQTTITTALLTFVLKMFTASLLRTSKASLITRGVFGVLTISFATSILDNANSFKVAVVCDQMVSPAVALCEYAFLLILLTNYALDIFDSHSIRLCVACSQEEVMDYLKMEMERKCNSFSTEKSHIDH</sequence>
<evidence type="ECO:0000313" key="3">
    <source>
        <dbReference type="Proteomes" id="UP001176961"/>
    </source>
</evidence>
<evidence type="ECO:0000313" key="2">
    <source>
        <dbReference type="EMBL" id="CAJ0603319.1"/>
    </source>
</evidence>
<dbReference type="Proteomes" id="UP001176961">
    <property type="component" value="Unassembled WGS sequence"/>
</dbReference>
<keyword evidence="1" id="KW-0472">Membrane</keyword>
<keyword evidence="1" id="KW-1133">Transmembrane helix</keyword>
<organism evidence="2 3">
    <name type="scientific">Cylicocyclus nassatus</name>
    <name type="common">Nematode worm</name>
    <dbReference type="NCBI Taxonomy" id="53992"/>
    <lineage>
        <taxon>Eukaryota</taxon>
        <taxon>Metazoa</taxon>
        <taxon>Ecdysozoa</taxon>
        <taxon>Nematoda</taxon>
        <taxon>Chromadorea</taxon>
        <taxon>Rhabditida</taxon>
        <taxon>Rhabditina</taxon>
        <taxon>Rhabditomorpha</taxon>
        <taxon>Strongyloidea</taxon>
        <taxon>Strongylidae</taxon>
        <taxon>Cylicocyclus</taxon>
    </lineage>
</organism>
<dbReference type="EMBL" id="CATQJL010000305">
    <property type="protein sequence ID" value="CAJ0603319.1"/>
    <property type="molecule type" value="Genomic_DNA"/>
</dbReference>
<gene>
    <name evidence="2" type="ORF">CYNAS_LOCUS15302</name>
</gene>
<reference evidence="2" key="1">
    <citation type="submission" date="2023-07" db="EMBL/GenBank/DDBJ databases">
        <authorList>
            <consortium name="CYATHOMIX"/>
        </authorList>
    </citation>
    <scope>NUCLEOTIDE SEQUENCE</scope>
    <source>
        <strain evidence="2">N/A</strain>
    </source>
</reference>
<evidence type="ECO:0000256" key="1">
    <source>
        <dbReference type="SAM" id="Phobius"/>
    </source>
</evidence>
<keyword evidence="3" id="KW-1185">Reference proteome</keyword>
<name>A0AA36M8H8_CYLNA</name>
<accession>A0AA36M8H8</accession>
<feature type="transmembrane region" description="Helical" evidence="1">
    <location>
        <begin position="71"/>
        <end position="93"/>
    </location>
</feature>
<protein>
    <submittedName>
        <fullName evidence="2">Uncharacterized protein</fullName>
    </submittedName>
</protein>
<comment type="caution">
    <text evidence="2">The sequence shown here is derived from an EMBL/GenBank/DDBJ whole genome shotgun (WGS) entry which is preliminary data.</text>
</comment>
<keyword evidence="1" id="KW-0812">Transmembrane</keyword>
<feature type="transmembrane region" description="Helical" evidence="1">
    <location>
        <begin position="38"/>
        <end position="56"/>
    </location>
</feature>